<gene>
    <name evidence="1" type="ORF">BAU18_002886</name>
</gene>
<dbReference type="Proteomes" id="UP001429357">
    <property type="component" value="Unassembled WGS sequence"/>
</dbReference>
<dbReference type="EMBL" id="MAEI02000001">
    <property type="protein sequence ID" value="MEO1783266.1"/>
    <property type="molecule type" value="Genomic_DNA"/>
</dbReference>
<reference evidence="2" key="1">
    <citation type="submission" date="2016-06" db="EMBL/GenBank/DDBJ databases">
        <title>Four novel species of enterococci isolated from chicken manure.</title>
        <authorList>
            <person name="Van Tyne D."/>
        </authorList>
    </citation>
    <scope>NUCLEOTIDE SEQUENCE [LARGE SCALE GENOMIC DNA]</scope>
    <source>
        <strain evidence="2">JM9A</strain>
    </source>
</reference>
<name>A0ABV0F842_9ENTE</name>
<evidence type="ECO:0000313" key="1">
    <source>
        <dbReference type="EMBL" id="MEO1783266.1"/>
    </source>
</evidence>
<evidence type="ECO:0000313" key="2">
    <source>
        <dbReference type="Proteomes" id="UP001429357"/>
    </source>
</evidence>
<reference evidence="1 2" key="2">
    <citation type="submission" date="2024-02" db="EMBL/GenBank/DDBJ databases">
        <title>The Genome Sequence of Enterococcus diestrammenae JM9A.</title>
        <authorList>
            <person name="Earl A."/>
            <person name="Manson A."/>
            <person name="Gilmore M."/>
            <person name="Sanders J."/>
            <person name="Shea T."/>
            <person name="Howe W."/>
            <person name="Livny J."/>
            <person name="Cuomo C."/>
            <person name="Neafsey D."/>
            <person name="Birren B."/>
        </authorList>
    </citation>
    <scope>NUCLEOTIDE SEQUENCE [LARGE SCALE GENOMIC DNA]</scope>
    <source>
        <strain evidence="1 2">JM9A</strain>
    </source>
</reference>
<keyword evidence="2" id="KW-1185">Reference proteome</keyword>
<proteinExistence type="predicted"/>
<protein>
    <submittedName>
        <fullName evidence="1">Uncharacterized protein</fullName>
    </submittedName>
</protein>
<accession>A0ABV0F842</accession>
<organism evidence="1 2">
    <name type="scientific">Enterococcus diestrammenae</name>
    <dbReference type="NCBI Taxonomy" id="1155073"/>
    <lineage>
        <taxon>Bacteria</taxon>
        <taxon>Bacillati</taxon>
        <taxon>Bacillota</taxon>
        <taxon>Bacilli</taxon>
        <taxon>Lactobacillales</taxon>
        <taxon>Enterococcaceae</taxon>
        <taxon>Enterococcus</taxon>
    </lineage>
</organism>
<comment type="caution">
    <text evidence="1">The sequence shown here is derived from an EMBL/GenBank/DDBJ whole genome shotgun (WGS) entry which is preliminary data.</text>
</comment>
<dbReference type="RefSeq" id="WP_161868659.1">
    <property type="nucleotide sequence ID" value="NZ_MAEI02000001.1"/>
</dbReference>
<sequence>MNKQEVIEKLREHGAWCTECHDINGKKDRYVKAAKVRELLEQLDEPQAEKVEAHLAEHWHEDTGDVLWWNFPVEEPPYCGTPLDEHFPKYKTHFSMIDMPNEIEKPKRWVVKFKDAETDFYFIGWSDIYKTDDNPFVPNGYVEKDKDRVFMFDDRAKAEAVAVLVEGSVEEI</sequence>